<evidence type="ECO:0000313" key="1">
    <source>
        <dbReference type="EMBL" id="KON32284.1"/>
    </source>
</evidence>
<dbReference type="SUPFAM" id="SSF50447">
    <property type="entry name" value="Translation proteins"/>
    <property type="match status" value="1"/>
</dbReference>
<dbReference type="EMBL" id="LFWV01000006">
    <property type="protein sequence ID" value="KON32284.1"/>
    <property type="molecule type" value="Genomic_DNA"/>
</dbReference>
<dbReference type="GO" id="GO:0001522">
    <property type="term" value="P:pseudouridine synthesis"/>
    <property type="evidence" value="ECO:0007669"/>
    <property type="project" value="InterPro"/>
</dbReference>
<proteinExistence type="predicted"/>
<organism evidence="1 2">
    <name type="scientific">miscellaneous Crenarchaeota group-1 archaeon SG8-32-3</name>
    <dbReference type="NCBI Taxonomy" id="1685125"/>
    <lineage>
        <taxon>Archaea</taxon>
        <taxon>Candidatus Bathyarchaeota</taxon>
        <taxon>MCG-1</taxon>
    </lineage>
</organism>
<gene>
    <name evidence="1" type="ORF">AC478_00715</name>
</gene>
<dbReference type="InterPro" id="IPR009000">
    <property type="entry name" value="Transl_B-barrel_sf"/>
</dbReference>
<name>A0A0M0BV01_9ARCH</name>
<evidence type="ECO:0008006" key="3">
    <source>
        <dbReference type="Google" id="ProtNLM"/>
    </source>
</evidence>
<reference evidence="2" key="1">
    <citation type="submission" date="2015-06" db="EMBL/GenBank/DDBJ databases">
        <title>New insights into the roles of widespread benthic archaea in carbon and nitrogen cycling.</title>
        <authorList>
            <person name="Lazar C.S."/>
            <person name="Baker B.J."/>
            <person name="Seitz K.W."/>
            <person name="Hyde A.S."/>
            <person name="Dick G.J."/>
            <person name="Hinrichs K.-U."/>
            <person name="Teske A.P."/>
        </authorList>
    </citation>
    <scope>NUCLEOTIDE SEQUENCE [LARGE SCALE GENOMIC DNA]</scope>
</reference>
<dbReference type="Pfam" id="PF04410">
    <property type="entry name" value="Gar1"/>
    <property type="match status" value="1"/>
</dbReference>
<comment type="caution">
    <text evidence="1">The sequence shown here is derived from an EMBL/GenBank/DDBJ whole genome shotgun (WGS) entry which is preliminary data.</text>
</comment>
<dbReference type="AlphaFoldDB" id="A0A0M0BV01"/>
<dbReference type="InterPro" id="IPR038664">
    <property type="entry name" value="Gar1/Naf1_Cbf5-bd_sf"/>
</dbReference>
<sequence>MQRLGKVLHVTPSQNIIVKTDKTPKIGSAVINEKMKVVGKIFDVIGPLSSPYVIVRPATNEPKKLTDKKLYLLLSKKGRSKRE</sequence>
<dbReference type="InterPro" id="IPR007504">
    <property type="entry name" value="H/ACA_rnp_Gar1/Naf1"/>
</dbReference>
<dbReference type="Gene3D" id="2.40.10.230">
    <property type="entry name" value="Probable tRNA pseudouridine synthase domain"/>
    <property type="match status" value="1"/>
</dbReference>
<dbReference type="GO" id="GO:0042254">
    <property type="term" value="P:ribosome biogenesis"/>
    <property type="evidence" value="ECO:0007669"/>
    <property type="project" value="InterPro"/>
</dbReference>
<evidence type="ECO:0000313" key="2">
    <source>
        <dbReference type="Proteomes" id="UP000054016"/>
    </source>
</evidence>
<dbReference type="Proteomes" id="UP000054016">
    <property type="component" value="Unassembled WGS sequence"/>
</dbReference>
<protein>
    <recommendedName>
        <fullName evidence="3">H/ACA RNA-protein complex protein Gar1</fullName>
    </recommendedName>
</protein>
<accession>A0A0M0BV01</accession>